<dbReference type="AlphaFoldDB" id="A0A1I4EXI0"/>
<dbReference type="EMBL" id="FOSP01000031">
    <property type="protein sequence ID" value="SFL09989.1"/>
    <property type="molecule type" value="Genomic_DNA"/>
</dbReference>
<name>A0A1I4EXI0_9PROT</name>
<dbReference type="GO" id="GO:0004519">
    <property type="term" value="F:endonuclease activity"/>
    <property type="evidence" value="ECO:0007669"/>
    <property type="project" value="UniProtKB-KW"/>
</dbReference>
<proteinExistence type="predicted"/>
<evidence type="ECO:0000313" key="2">
    <source>
        <dbReference type="Proteomes" id="UP000199533"/>
    </source>
</evidence>
<keyword evidence="2" id="KW-1185">Reference proteome</keyword>
<sequence length="49" mass="5966">MNVGRKWIREELLVALKMYCELEFGQFHSRQPRIVEVSEYLSRNRALLR</sequence>
<protein>
    <submittedName>
        <fullName evidence="1">Putative restriction endonuclease</fullName>
    </submittedName>
</protein>
<keyword evidence="1" id="KW-0540">Nuclease</keyword>
<organism evidence="1 2">
    <name type="scientific">Nitrosomonas aestuarii</name>
    <dbReference type="NCBI Taxonomy" id="52441"/>
    <lineage>
        <taxon>Bacteria</taxon>
        <taxon>Pseudomonadati</taxon>
        <taxon>Pseudomonadota</taxon>
        <taxon>Betaproteobacteria</taxon>
        <taxon>Nitrosomonadales</taxon>
        <taxon>Nitrosomonadaceae</taxon>
        <taxon>Nitrosomonas</taxon>
    </lineage>
</organism>
<keyword evidence="1" id="KW-0378">Hydrolase</keyword>
<gene>
    <name evidence="1" type="ORF">SAMN05216302_103132</name>
</gene>
<dbReference type="STRING" id="52441.SAMN05216302_103132"/>
<keyword evidence="1" id="KW-0255">Endonuclease</keyword>
<dbReference type="Proteomes" id="UP000199533">
    <property type="component" value="Unassembled WGS sequence"/>
</dbReference>
<accession>A0A1I4EXI0</accession>
<reference evidence="2" key="1">
    <citation type="submission" date="2016-10" db="EMBL/GenBank/DDBJ databases">
        <authorList>
            <person name="Varghese N."/>
            <person name="Submissions S."/>
        </authorList>
    </citation>
    <scope>NUCLEOTIDE SEQUENCE [LARGE SCALE GENOMIC DNA]</scope>
    <source>
        <strain evidence="2">Nm69</strain>
    </source>
</reference>
<evidence type="ECO:0000313" key="1">
    <source>
        <dbReference type="EMBL" id="SFL09989.1"/>
    </source>
</evidence>